<reference evidence="3" key="1">
    <citation type="submission" date="2017-02" db="UniProtKB">
        <authorList>
            <consortium name="WormBaseParasite"/>
        </authorList>
    </citation>
    <scope>IDENTIFICATION</scope>
</reference>
<proteinExistence type="predicted"/>
<dbReference type="OrthoDB" id="1594986at2759"/>
<dbReference type="GO" id="GO:0042802">
    <property type="term" value="F:identical protein binding"/>
    <property type="evidence" value="ECO:0007669"/>
    <property type="project" value="InterPro"/>
</dbReference>
<name>A0A0N4W4L6_HAEPC</name>
<sequence>MVARNGQVVMTILKARFGSDVRKTPLHHGNDLTLNDLTLMLQRIFKIGSVAGLLIHNLFWTVLDSLQFWLLQDHLLVERWQRFIWKS</sequence>
<dbReference type="WBParaSite" id="HPLM_0000484201-mRNA-1">
    <property type="protein sequence ID" value="HPLM_0000484201-mRNA-1"/>
    <property type="gene ID" value="HPLM_0000484201"/>
</dbReference>
<gene>
    <name evidence="1" type="ORF">HPLM_LOCUS4834</name>
</gene>
<dbReference type="PANTHER" id="PTHR15335:SF7">
    <property type="entry name" value="PROTEIN TFG"/>
    <property type="match status" value="1"/>
</dbReference>
<dbReference type="GO" id="GO:0048208">
    <property type="term" value="P:COPII vesicle coating"/>
    <property type="evidence" value="ECO:0007669"/>
    <property type="project" value="InterPro"/>
</dbReference>
<evidence type="ECO:0000313" key="3">
    <source>
        <dbReference type="WBParaSite" id="HPLM_0000484201-mRNA-1"/>
    </source>
</evidence>
<protein>
    <submittedName>
        <fullName evidence="3">DNA-directed RNA polymerase</fullName>
    </submittedName>
</protein>
<dbReference type="EMBL" id="UZAF01016257">
    <property type="protein sequence ID" value="VDO24115.1"/>
    <property type="molecule type" value="Genomic_DNA"/>
</dbReference>
<dbReference type="STRING" id="6290.A0A0N4W4L6"/>
<dbReference type="Proteomes" id="UP000268014">
    <property type="component" value="Unassembled WGS sequence"/>
</dbReference>
<evidence type="ECO:0000313" key="2">
    <source>
        <dbReference type="Proteomes" id="UP000268014"/>
    </source>
</evidence>
<evidence type="ECO:0000313" key="1">
    <source>
        <dbReference type="EMBL" id="VDO24115.1"/>
    </source>
</evidence>
<accession>A0A0N4W4L6</accession>
<reference evidence="1 2" key="2">
    <citation type="submission" date="2018-11" db="EMBL/GenBank/DDBJ databases">
        <authorList>
            <consortium name="Pathogen Informatics"/>
        </authorList>
    </citation>
    <scope>NUCLEOTIDE SEQUENCE [LARGE SCALE GENOMIC DNA]</scope>
    <source>
        <strain evidence="1 2">MHpl1</strain>
    </source>
</reference>
<dbReference type="AlphaFoldDB" id="A0A0N4W4L6"/>
<dbReference type="InterPro" id="IPR033512">
    <property type="entry name" value="TFG"/>
</dbReference>
<keyword evidence="2" id="KW-1185">Reference proteome</keyword>
<dbReference type="PANTHER" id="PTHR15335">
    <property type="entry name" value="PROTEIN TFG"/>
    <property type="match status" value="1"/>
</dbReference>
<dbReference type="GO" id="GO:0070971">
    <property type="term" value="C:endoplasmic reticulum exit site"/>
    <property type="evidence" value="ECO:0007669"/>
    <property type="project" value="TreeGrafter"/>
</dbReference>
<organism evidence="3">
    <name type="scientific">Haemonchus placei</name>
    <name type="common">Barber's pole worm</name>
    <dbReference type="NCBI Taxonomy" id="6290"/>
    <lineage>
        <taxon>Eukaryota</taxon>
        <taxon>Metazoa</taxon>
        <taxon>Ecdysozoa</taxon>
        <taxon>Nematoda</taxon>
        <taxon>Chromadorea</taxon>
        <taxon>Rhabditida</taxon>
        <taxon>Rhabditina</taxon>
        <taxon>Rhabditomorpha</taxon>
        <taxon>Strongyloidea</taxon>
        <taxon>Trichostrongylidae</taxon>
        <taxon>Haemonchus</taxon>
    </lineage>
</organism>